<dbReference type="EMBL" id="JACMSC010000014">
    <property type="protein sequence ID" value="KAG6489508.1"/>
    <property type="molecule type" value="Genomic_DNA"/>
</dbReference>
<protein>
    <submittedName>
        <fullName evidence="3">Uncharacterized protein</fullName>
    </submittedName>
</protein>
<dbReference type="Pfam" id="PF00183">
    <property type="entry name" value="HSP90"/>
    <property type="match status" value="1"/>
</dbReference>
<evidence type="ECO:0000256" key="2">
    <source>
        <dbReference type="ARBA" id="ARBA00023186"/>
    </source>
</evidence>
<name>A0A8J5FKR8_ZINOF</name>
<dbReference type="InterPro" id="IPR001404">
    <property type="entry name" value="Hsp90_fam"/>
</dbReference>
<comment type="caution">
    <text evidence="3">The sequence shown here is derived from an EMBL/GenBank/DDBJ whole genome shotgun (WGS) entry which is preliminary data.</text>
</comment>
<dbReference type="GO" id="GO:0016887">
    <property type="term" value="F:ATP hydrolysis activity"/>
    <property type="evidence" value="ECO:0007669"/>
    <property type="project" value="InterPro"/>
</dbReference>
<dbReference type="GO" id="GO:0051082">
    <property type="term" value="F:unfolded protein binding"/>
    <property type="evidence" value="ECO:0007669"/>
    <property type="project" value="InterPro"/>
</dbReference>
<comment type="similarity">
    <text evidence="1">Belongs to the heat shock protein 90 family.</text>
</comment>
<evidence type="ECO:0000313" key="3">
    <source>
        <dbReference type="EMBL" id="KAG6489508.1"/>
    </source>
</evidence>
<dbReference type="Proteomes" id="UP000734854">
    <property type="component" value="Unassembled WGS sequence"/>
</dbReference>
<evidence type="ECO:0000256" key="1">
    <source>
        <dbReference type="ARBA" id="ARBA00008239"/>
    </source>
</evidence>
<proteinExistence type="inferred from homology"/>
<dbReference type="AlphaFoldDB" id="A0A8J5FKR8"/>
<dbReference type="Gene3D" id="3.40.50.11260">
    <property type="match status" value="1"/>
</dbReference>
<reference evidence="3 4" key="1">
    <citation type="submission" date="2020-08" db="EMBL/GenBank/DDBJ databases">
        <title>Plant Genome Project.</title>
        <authorList>
            <person name="Zhang R.-G."/>
        </authorList>
    </citation>
    <scope>NUCLEOTIDE SEQUENCE [LARGE SCALE GENOMIC DNA]</scope>
    <source>
        <tissue evidence="3">Rhizome</tissue>
    </source>
</reference>
<gene>
    <name evidence="3" type="ORF">ZIOFF_050779</name>
</gene>
<accession>A0A8J5FKR8</accession>
<dbReference type="GO" id="GO:0005524">
    <property type="term" value="F:ATP binding"/>
    <property type="evidence" value="ECO:0007669"/>
    <property type="project" value="InterPro"/>
</dbReference>
<keyword evidence="2" id="KW-0143">Chaperone</keyword>
<dbReference type="GO" id="GO:0140662">
    <property type="term" value="F:ATP-dependent protein folding chaperone"/>
    <property type="evidence" value="ECO:0007669"/>
    <property type="project" value="InterPro"/>
</dbReference>
<organism evidence="3 4">
    <name type="scientific">Zingiber officinale</name>
    <name type="common">Ginger</name>
    <name type="synonym">Amomum zingiber</name>
    <dbReference type="NCBI Taxonomy" id="94328"/>
    <lineage>
        <taxon>Eukaryota</taxon>
        <taxon>Viridiplantae</taxon>
        <taxon>Streptophyta</taxon>
        <taxon>Embryophyta</taxon>
        <taxon>Tracheophyta</taxon>
        <taxon>Spermatophyta</taxon>
        <taxon>Magnoliopsida</taxon>
        <taxon>Liliopsida</taxon>
        <taxon>Zingiberales</taxon>
        <taxon>Zingiberaceae</taxon>
        <taxon>Zingiber</taxon>
    </lineage>
</organism>
<sequence length="120" mass="13854">MISVEDDIDTSKRHDPAWERKQFMVVASVVALVSSNSAQLPTNSGIPPNCPREHEDLFESYLVELQKKERIQEVENSSFLEKLKKKGYEVLSKVDVVNEYNVGQLKEFNVRSLCLQQRRD</sequence>
<keyword evidence="4" id="KW-1185">Reference proteome</keyword>
<evidence type="ECO:0000313" key="4">
    <source>
        <dbReference type="Proteomes" id="UP000734854"/>
    </source>
</evidence>